<dbReference type="InterPro" id="IPR000073">
    <property type="entry name" value="AB_hydrolase_1"/>
</dbReference>
<dbReference type="PANTHER" id="PTHR43798">
    <property type="entry name" value="MONOACYLGLYCEROL LIPASE"/>
    <property type="match status" value="1"/>
</dbReference>
<protein>
    <submittedName>
        <fullName evidence="2">Putative hydrolase, alpha/beta fold protein</fullName>
    </submittedName>
</protein>
<dbReference type="InterPro" id="IPR029058">
    <property type="entry name" value="AB_hydrolase_fold"/>
</dbReference>
<dbReference type="GO" id="GO:0016787">
    <property type="term" value="F:hydrolase activity"/>
    <property type="evidence" value="ECO:0007669"/>
    <property type="project" value="UniProtKB-KW"/>
</dbReference>
<sequence length="267" mass="28895">MQLVEAGGLTIAYQRDGEGPPLVFVHGAAEDSRIWAPQFADLTDEFTVIAWDEPGAGSSSDLPDDFDLADIADGLAAWLETLDLGPAHIAGLSWGGTVLLELYRRHPALVATLILIGTYAGWKGSLPAEEVRARVASTDRMLSVQGEVFDPTLPGLFANDPPAEFVPLLAAIAADVRPDTLRIELPIMAQTDLTDLLPQIAVPTLLVWGRQDVRSPLSVAHQFHEAIPNSTLVVIDDAGHLSHLERPEQVNRAVREFCHTDPPSRAR</sequence>
<dbReference type="Pfam" id="PF12697">
    <property type="entry name" value="Abhydrolase_6"/>
    <property type="match status" value="1"/>
</dbReference>
<dbReference type="PRINTS" id="PR00111">
    <property type="entry name" value="ABHYDROLASE"/>
</dbReference>
<dbReference type="EMBL" id="BJZQ01000020">
    <property type="protein sequence ID" value="GEO90498.1"/>
    <property type="molecule type" value="Genomic_DNA"/>
</dbReference>
<reference evidence="2 3" key="1">
    <citation type="submission" date="2019-07" db="EMBL/GenBank/DDBJ databases">
        <title>Whole genome shotgun sequence of Aeromicrobium flavum NBRC 107625.</title>
        <authorList>
            <person name="Hosoyama A."/>
            <person name="Uohara A."/>
            <person name="Ohji S."/>
            <person name="Ichikawa N."/>
        </authorList>
    </citation>
    <scope>NUCLEOTIDE SEQUENCE [LARGE SCALE GENOMIC DNA]</scope>
    <source>
        <strain evidence="2 3">NBRC 107625</strain>
    </source>
</reference>
<dbReference type="Proteomes" id="UP000321769">
    <property type="component" value="Unassembled WGS sequence"/>
</dbReference>
<dbReference type="InterPro" id="IPR050266">
    <property type="entry name" value="AB_hydrolase_sf"/>
</dbReference>
<dbReference type="InterPro" id="IPR000639">
    <property type="entry name" value="Epox_hydrolase-like"/>
</dbReference>
<keyword evidence="2" id="KW-0378">Hydrolase</keyword>
<evidence type="ECO:0000259" key="1">
    <source>
        <dbReference type="Pfam" id="PF12697"/>
    </source>
</evidence>
<dbReference type="PRINTS" id="PR00412">
    <property type="entry name" value="EPOXHYDRLASE"/>
</dbReference>
<dbReference type="Gene3D" id="3.40.50.1820">
    <property type="entry name" value="alpha/beta hydrolase"/>
    <property type="match status" value="1"/>
</dbReference>
<feature type="domain" description="AB hydrolase-1" evidence="1">
    <location>
        <begin position="22"/>
        <end position="253"/>
    </location>
</feature>
<gene>
    <name evidence="2" type="ORF">AFL01nite_28250</name>
</gene>
<evidence type="ECO:0000313" key="3">
    <source>
        <dbReference type="Proteomes" id="UP000321769"/>
    </source>
</evidence>
<name>A0A512HYH8_9ACTN</name>
<accession>A0A512HYH8</accession>
<proteinExistence type="predicted"/>
<dbReference type="AlphaFoldDB" id="A0A512HYH8"/>
<organism evidence="2 3">
    <name type="scientific">Aeromicrobium flavum</name>
    <dbReference type="NCBI Taxonomy" id="416568"/>
    <lineage>
        <taxon>Bacteria</taxon>
        <taxon>Bacillati</taxon>
        <taxon>Actinomycetota</taxon>
        <taxon>Actinomycetes</taxon>
        <taxon>Propionibacteriales</taxon>
        <taxon>Nocardioidaceae</taxon>
        <taxon>Aeromicrobium</taxon>
    </lineage>
</organism>
<comment type="caution">
    <text evidence="2">The sequence shown here is derived from an EMBL/GenBank/DDBJ whole genome shotgun (WGS) entry which is preliminary data.</text>
</comment>
<dbReference type="RefSeq" id="WP_146828510.1">
    <property type="nucleotide sequence ID" value="NZ_BAAAYQ010000005.1"/>
</dbReference>
<keyword evidence="3" id="KW-1185">Reference proteome</keyword>
<dbReference type="OrthoDB" id="9785847at2"/>
<dbReference type="SUPFAM" id="SSF53474">
    <property type="entry name" value="alpha/beta-Hydrolases"/>
    <property type="match status" value="1"/>
</dbReference>
<evidence type="ECO:0000313" key="2">
    <source>
        <dbReference type="EMBL" id="GEO90498.1"/>
    </source>
</evidence>